<organism evidence="1 2">
    <name type="scientific">Asparagus officinalis</name>
    <name type="common">Garden asparagus</name>
    <dbReference type="NCBI Taxonomy" id="4686"/>
    <lineage>
        <taxon>Eukaryota</taxon>
        <taxon>Viridiplantae</taxon>
        <taxon>Streptophyta</taxon>
        <taxon>Embryophyta</taxon>
        <taxon>Tracheophyta</taxon>
        <taxon>Spermatophyta</taxon>
        <taxon>Magnoliopsida</taxon>
        <taxon>Liliopsida</taxon>
        <taxon>Asparagales</taxon>
        <taxon>Asparagaceae</taxon>
        <taxon>Asparagoideae</taxon>
        <taxon>Asparagus</taxon>
    </lineage>
</organism>
<evidence type="ECO:0000313" key="1">
    <source>
        <dbReference type="EMBL" id="ONK73278.1"/>
    </source>
</evidence>
<accession>A0A5P1F4H9</accession>
<reference evidence="2" key="1">
    <citation type="journal article" date="2017" name="Nat. Commun.">
        <title>The asparagus genome sheds light on the origin and evolution of a young Y chromosome.</title>
        <authorList>
            <person name="Harkess A."/>
            <person name="Zhou J."/>
            <person name="Xu C."/>
            <person name="Bowers J.E."/>
            <person name="Van der Hulst R."/>
            <person name="Ayyampalayam S."/>
            <person name="Mercati F."/>
            <person name="Riccardi P."/>
            <person name="McKain M.R."/>
            <person name="Kakrana A."/>
            <person name="Tang H."/>
            <person name="Ray J."/>
            <person name="Groenendijk J."/>
            <person name="Arikit S."/>
            <person name="Mathioni S.M."/>
            <person name="Nakano M."/>
            <person name="Shan H."/>
            <person name="Telgmann-Rauber A."/>
            <person name="Kanno A."/>
            <person name="Yue Z."/>
            <person name="Chen H."/>
            <person name="Li W."/>
            <person name="Chen Y."/>
            <person name="Xu X."/>
            <person name="Zhang Y."/>
            <person name="Luo S."/>
            <person name="Chen H."/>
            <person name="Gao J."/>
            <person name="Mao Z."/>
            <person name="Pires J.C."/>
            <person name="Luo M."/>
            <person name="Kudrna D."/>
            <person name="Wing R.A."/>
            <person name="Meyers B.C."/>
            <person name="Yi K."/>
            <person name="Kong H."/>
            <person name="Lavrijsen P."/>
            <person name="Sunseri F."/>
            <person name="Falavigna A."/>
            <person name="Ye Y."/>
            <person name="Leebens-Mack J.H."/>
            <person name="Chen G."/>
        </authorList>
    </citation>
    <scope>NUCLEOTIDE SEQUENCE [LARGE SCALE GENOMIC DNA]</scope>
    <source>
        <strain evidence="2">cv. DH0086</strain>
    </source>
</reference>
<dbReference type="InterPro" id="IPR007245">
    <property type="entry name" value="PIG-T"/>
</dbReference>
<dbReference type="Gramene" id="ONK73278">
    <property type="protein sequence ID" value="ONK73278"/>
    <property type="gene ID" value="A4U43_C04F29270"/>
</dbReference>
<evidence type="ECO:0000313" key="2">
    <source>
        <dbReference type="Proteomes" id="UP000243459"/>
    </source>
</evidence>
<sequence>MLRPLPDQKLLAHFHFESRAPPSISNGRHHHLFPKAIDQLVTDSISQDLVFFFVNFDMKLGFKLMEYWTRDYEGKCESFREQSNHPLLSCNNSSALQCMLCRMNHVLFQEADYLLLRALKASSTLHHVLNIYPGICGDCQSFGRIKWLKSHPKNYEAYVPMAYTDYWKKLSTYGLL</sequence>
<gene>
    <name evidence="1" type="ORF">A4U43_C04F29270</name>
</gene>
<proteinExistence type="predicted"/>
<dbReference type="GO" id="GO:0016255">
    <property type="term" value="P:attachment of GPI anchor to protein"/>
    <property type="evidence" value="ECO:0007669"/>
    <property type="project" value="InterPro"/>
</dbReference>
<keyword evidence="2" id="KW-1185">Reference proteome</keyword>
<dbReference type="EMBL" id="CM007384">
    <property type="protein sequence ID" value="ONK73278.1"/>
    <property type="molecule type" value="Genomic_DNA"/>
</dbReference>
<dbReference type="GO" id="GO:0042765">
    <property type="term" value="C:GPI-anchor transamidase complex"/>
    <property type="evidence" value="ECO:0007669"/>
    <property type="project" value="InterPro"/>
</dbReference>
<dbReference type="Pfam" id="PF04113">
    <property type="entry name" value="Gpi16"/>
    <property type="match status" value="1"/>
</dbReference>
<protein>
    <submittedName>
        <fullName evidence="1">Uncharacterized protein</fullName>
    </submittedName>
</protein>
<dbReference type="AlphaFoldDB" id="A0A5P1F4H9"/>
<dbReference type="Proteomes" id="UP000243459">
    <property type="component" value="Chromosome 4"/>
</dbReference>
<name>A0A5P1F4H9_ASPOF</name>